<sequence length="281" mass="30852">MTYPWPGGTRAAVCLTLDFDGESPYLWRSRQTRGPAVGELEQRRYGPRRGIENLLAMMDGLGLRATVFVPGWIAAEYPGQVAEVHRRGHELALHGWCHEPPTSLTADELRATLDRAARTLAGISGERPAGYRSPSWDMTAEVFPVLRSLGIGYDSSLMGDDRPYEVDGVVEVPVDWATDDAPYYRYVGGDPRPPTPTGPIRDAWAAEIAAAKRYGTLCMLTVHPWLSGRPARVAVLEELLAPVVADPEVCVPTVRELAEHHRTTTGGRAVPLERLGRPAHD</sequence>
<dbReference type="PROSITE" id="PS51677">
    <property type="entry name" value="NODB"/>
    <property type="match status" value="1"/>
</dbReference>
<evidence type="ECO:0000313" key="3">
    <source>
        <dbReference type="EMBL" id="TQL87895.1"/>
    </source>
</evidence>
<dbReference type="Gene3D" id="3.20.20.370">
    <property type="entry name" value="Glycoside hydrolase/deacetylase"/>
    <property type="match status" value="1"/>
</dbReference>
<dbReference type="PANTHER" id="PTHR47561">
    <property type="entry name" value="POLYSACCHARIDE DEACETYLASE FAMILY PROTEIN (AFU_ORTHOLOGUE AFUA_6G05030)"/>
    <property type="match status" value="1"/>
</dbReference>
<dbReference type="SUPFAM" id="SSF88713">
    <property type="entry name" value="Glycoside hydrolase/deacetylase"/>
    <property type="match status" value="1"/>
</dbReference>
<evidence type="ECO:0000256" key="1">
    <source>
        <dbReference type="SAM" id="MobiDB-lite"/>
    </source>
</evidence>
<dbReference type="Pfam" id="PF01522">
    <property type="entry name" value="Polysacc_deac_1"/>
    <property type="match status" value="1"/>
</dbReference>
<dbReference type="InterPro" id="IPR011330">
    <property type="entry name" value="Glyco_hydro/deAcase_b/a-brl"/>
</dbReference>
<dbReference type="RefSeq" id="WP_141963521.1">
    <property type="nucleotide sequence ID" value="NZ_VFOZ01000003.1"/>
</dbReference>
<dbReference type="Proteomes" id="UP000316096">
    <property type="component" value="Unassembled WGS sequence"/>
</dbReference>
<dbReference type="AlphaFoldDB" id="A0A543BSS2"/>
<keyword evidence="4" id="KW-1185">Reference proteome</keyword>
<dbReference type="GO" id="GO:0016810">
    <property type="term" value="F:hydrolase activity, acting on carbon-nitrogen (but not peptide) bonds"/>
    <property type="evidence" value="ECO:0007669"/>
    <property type="project" value="InterPro"/>
</dbReference>
<protein>
    <submittedName>
        <fullName evidence="3">Polysaccharide deacetylase</fullName>
    </submittedName>
</protein>
<proteinExistence type="predicted"/>
<feature type="region of interest" description="Disordered" evidence="1">
    <location>
        <begin position="261"/>
        <end position="281"/>
    </location>
</feature>
<dbReference type="GO" id="GO:0005975">
    <property type="term" value="P:carbohydrate metabolic process"/>
    <property type="evidence" value="ECO:0007669"/>
    <property type="project" value="InterPro"/>
</dbReference>
<dbReference type="EMBL" id="VFOZ01000003">
    <property type="protein sequence ID" value="TQL87895.1"/>
    <property type="molecule type" value="Genomic_DNA"/>
</dbReference>
<dbReference type="InterPro" id="IPR002509">
    <property type="entry name" value="NODB_dom"/>
</dbReference>
<evidence type="ECO:0000313" key="4">
    <source>
        <dbReference type="Proteomes" id="UP000316096"/>
    </source>
</evidence>
<feature type="domain" description="NodB homology" evidence="2">
    <location>
        <begin position="35"/>
        <end position="252"/>
    </location>
</feature>
<dbReference type="PANTHER" id="PTHR47561:SF1">
    <property type="entry name" value="POLYSACCHARIDE DEACETYLASE FAMILY PROTEIN (AFU_ORTHOLOGUE AFUA_6G05030)"/>
    <property type="match status" value="1"/>
</dbReference>
<accession>A0A543BSS2</accession>
<gene>
    <name evidence="3" type="ORF">FB559_8506</name>
</gene>
<dbReference type="OrthoDB" id="9784220at2"/>
<name>A0A543BSS2_9ACTN</name>
<evidence type="ECO:0000259" key="2">
    <source>
        <dbReference type="PROSITE" id="PS51677"/>
    </source>
</evidence>
<reference evidence="3 4" key="1">
    <citation type="submission" date="2019-06" db="EMBL/GenBank/DDBJ databases">
        <title>Sequencing the genomes of 1000 actinobacteria strains.</title>
        <authorList>
            <person name="Klenk H.-P."/>
        </authorList>
    </citation>
    <scope>NUCLEOTIDE SEQUENCE [LARGE SCALE GENOMIC DNA]</scope>
    <source>
        <strain evidence="3 4">DSM 102200</strain>
    </source>
</reference>
<comment type="caution">
    <text evidence="3">The sequence shown here is derived from an EMBL/GenBank/DDBJ whole genome shotgun (WGS) entry which is preliminary data.</text>
</comment>
<organism evidence="3 4">
    <name type="scientific">Actinoallomurus bryophytorum</name>
    <dbReference type="NCBI Taxonomy" id="1490222"/>
    <lineage>
        <taxon>Bacteria</taxon>
        <taxon>Bacillati</taxon>
        <taxon>Actinomycetota</taxon>
        <taxon>Actinomycetes</taxon>
        <taxon>Streptosporangiales</taxon>
        <taxon>Thermomonosporaceae</taxon>
        <taxon>Actinoallomurus</taxon>
    </lineage>
</organism>